<keyword evidence="1" id="KW-0472">Membrane</keyword>
<feature type="transmembrane region" description="Helical" evidence="1">
    <location>
        <begin position="6"/>
        <end position="24"/>
    </location>
</feature>
<name>A0A0A8Z2X2_ARUDO</name>
<dbReference type="AlphaFoldDB" id="A0A0A8Z2X2"/>
<dbReference type="EMBL" id="GBRH01264779">
    <property type="protein sequence ID" value="JAD33116.1"/>
    <property type="molecule type" value="Transcribed_RNA"/>
</dbReference>
<accession>A0A0A8Z2X2</accession>
<evidence type="ECO:0000313" key="2">
    <source>
        <dbReference type="EMBL" id="JAD33116.1"/>
    </source>
</evidence>
<keyword evidence="1" id="KW-1133">Transmembrane helix</keyword>
<sequence>MWQSLLWSELCFFAIEVCFLLLLVDTLLHSNKLQVQVELHYS</sequence>
<keyword evidence="1" id="KW-0812">Transmembrane</keyword>
<evidence type="ECO:0000256" key="1">
    <source>
        <dbReference type="SAM" id="Phobius"/>
    </source>
</evidence>
<proteinExistence type="predicted"/>
<reference evidence="2" key="2">
    <citation type="journal article" date="2015" name="Data Brief">
        <title>Shoot transcriptome of the giant reed, Arundo donax.</title>
        <authorList>
            <person name="Barrero R.A."/>
            <person name="Guerrero F.D."/>
            <person name="Moolhuijzen P."/>
            <person name="Goolsby J.A."/>
            <person name="Tidwell J."/>
            <person name="Bellgard S.E."/>
            <person name="Bellgard M.I."/>
        </authorList>
    </citation>
    <scope>NUCLEOTIDE SEQUENCE</scope>
    <source>
        <tissue evidence="2">Shoot tissue taken approximately 20 cm above the soil surface</tissue>
    </source>
</reference>
<organism evidence="2">
    <name type="scientific">Arundo donax</name>
    <name type="common">Giant reed</name>
    <name type="synonym">Donax arundinaceus</name>
    <dbReference type="NCBI Taxonomy" id="35708"/>
    <lineage>
        <taxon>Eukaryota</taxon>
        <taxon>Viridiplantae</taxon>
        <taxon>Streptophyta</taxon>
        <taxon>Embryophyta</taxon>
        <taxon>Tracheophyta</taxon>
        <taxon>Spermatophyta</taxon>
        <taxon>Magnoliopsida</taxon>
        <taxon>Liliopsida</taxon>
        <taxon>Poales</taxon>
        <taxon>Poaceae</taxon>
        <taxon>PACMAD clade</taxon>
        <taxon>Arundinoideae</taxon>
        <taxon>Arundineae</taxon>
        <taxon>Arundo</taxon>
    </lineage>
</organism>
<reference evidence="2" key="1">
    <citation type="submission" date="2014-09" db="EMBL/GenBank/DDBJ databases">
        <authorList>
            <person name="Magalhaes I.L.F."/>
            <person name="Oliveira U."/>
            <person name="Santos F.R."/>
            <person name="Vidigal T.H.D.A."/>
            <person name="Brescovit A.D."/>
            <person name="Santos A.J."/>
        </authorList>
    </citation>
    <scope>NUCLEOTIDE SEQUENCE</scope>
    <source>
        <tissue evidence="2">Shoot tissue taken approximately 20 cm above the soil surface</tissue>
    </source>
</reference>
<protein>
    <submittedName>
        <fullName evidence="2">Uncharacterized protein</fullName>
    </submittedName>
</protein>